<dbReference type="AlphaFoldDB" id="A0A2G0PY24"/>
<comment type="caution">
    <text evidence="1">The sequence shown here is derived from an EMBL/GenBank/DDBJ whole genome shotgun (WGS) entry which is preliminary data.</text>
</comment>
<sequence>MTGRDTRFVVPEPLDAAFFDSFDNAVKKRPSLRWPKSE</sequence>
<name>A0A2G0PY24_XENHO</name>
<proteinExistence type="predicted"/>
<evidence type="ECO:0000313" key="2">
    <source>
        <dbReference type="Proteomes" id="UP000225433"/>
    </source>
</evidence>
<gene>
    <name evidence="1" type="ORF">Xhom_04714</name>
</gene>
<reference evidence="1 2" key="1">
    <citation type="journal article" date="2017" name="Nat. Microbiol.">
        <title>Natural product diversity associated with the nematode symbionts Photorhabdus and Xenorhabdus.</title>
        <authorList>
            <person name="Tobias N.J."/>
            <person name="Wolff H."/>
            <person name="Djahanschiri B."/>
            <person name="Grundmann F."/>
            <person name="Kronenwerth M."/>
            <person name="Shi Y.M."/>
            <person name="Simonyi S."/>
            <person name="Grun P."/>
            <person name="Shapiro-Ilan D."/>
            <person name="Pidot S.J."/>
            <person name="Stinear T.P."/>
            <person name="Ebersberger I."/>
            <person name="Bode H.B."/>
        </authorList>
    </citation>
    <scope>NUCLEOTIDE SEQUENCE [LARGE SCALE GENOMIC DNA]</scope>
    <source>
        <strain evidence="1 2">DSM 17903</strain>
    </source>
</reference>
<accession>A0A2G0PY24</accession>
<dbReference type="EMBL" id="NJAI01000012">
    <property type="protein sequence ID" value="PHM51875.1"/>
    <property type="molecule type" value="Genomic_DNA"/>
</dbReference>
<dbReference type="Proteomes" id="UP000225433">
    <property type="component" value="Unassembled WGS sequence"/>
</dbReference>
<protein>
    <submittedName>
        <fullName evidence="1">Uncharacterized protein</fullName>
    </submittedName>
</protein>
<organism evidence="1 2">
    <name type="scientific">Xenorhabdus hominickii</name>
    <dbReference type="NCBI Taxonomy" id="351679"/>
    <lineage>
        <taxon>Bacteria</taxon>
        <taxon>Pseudomonadati</taxon>
        <taxon>Pseudomonadota</taxon>
        <taxon>Gammaproteobacteria</taxon>
        <taxon>Enterobacterales</taxon>
        <taxon>Morganellaceae</taxon>
        <taxon>Xenorhabdus</taxon>
    </lineage>
</organism>
<evidence type="ECO:0000313" key="1">
    <source>
        <dbReference type="EMBL" id="PHM51875.1"/>
    </source>
</evidence>